<feature type="domain" description="Pyrrolo-quinoline quinone repeat" evidence="1">
    <location>
        <begin position="162"/>
        <end position="267"/>
    </location>
</feature>
<organism evidence="2 3">
    <name type="scientific">Chitiniphilus eburneus</name>
    <dbReference type="NCBI Taxonomy" id="2571148"/>
    <lineage>
        <taxon>Bacteria</taxon>
        <taxon>Pseudomonadati</taxon>
        <taxon>Pseudomonadota</taxon>
        <taxon>Betaproteobacteria</taxon>
        <taxon>Neisseriales</taxon>
        <taxon>Chitinibacteraceae</taxon>
        <taxon>Chitiniphilus</taxon>
    </lineage>
</organism>
<evidence type="ECO:0000313" key="3">
    <source>
        <dbReference type="Proteomes" id="UP000310016"/>
    </source>
</evidence>
<dbReference type="OrthoDB" id="9794322at2"/>
<dbReference type="InterPro" id="IPR018391">
    <property type="entry name" value="PQQ_b-propeller_rpt"/>
</dbReference>
<dbReference type="Gene3D" id="2.130.10.10">
    <property type="entry name" value="YVTN repeat-like/Quinoprotein amine dehydrogenase"/>
    <property type="match status" value="2"/>
</dbReference>
<keyword evidence="3" id="KW-1185">Reference proteome</keyword>
<dbReference type="InterPro" id="IPR015943">
    <property type="entry name" value="WD40/YVTN_repeat-like_dom_sf"/>
</dbReference>
<dbReference type="Pfam" id="PF13360">
    <property type="entry name" value="PQQ_2"/>
    <property type="match status" value="2"/>
</dbReference>
<sequence length="427" mass="46230">MLPPAPNRSQPILRFSAITDNFALVCPRMISFAARYPSAPINPPARRSAPNADVHRAPCPAHREICMRRLSLSLLFSTVFILAPVASAAPGAVQWQLDTGAPVRAAPLLVGDTLIVGNADGMLRGLDWPSRKPRWQQALKGSLGSQPTHAGDRIYVQTNRQVYALSVKDGRILWQRDLGDQGDWRGFKLWDTFQGSPVVHGDRLLVAFGDSLYALALADGATRWRYESAYRLMATPTVVGDKVLIADGDGQLSAVALATGKALWRKQPGRDTIQTRIAVWNKLGIYGSRDAAVHAFDLNTGKEAWRASHDTSWVVGSALVQGDVAYIGSSDGLFFQALDAASGRELWRVDTGQNAFTAPVYANGQLLLATGDAYQLDRPGRVTAVGLDGKRHWQAELPAGLFGQPIVVGDTLMVGAENGRLYGVSLR</sequence>
<evidence type="ECO:0000259" key="1">
    <source>
        <dbReference type="Pfam" id="PF13360"/>
    </source>
</evidence>
<comment type="caution">
    <text evidence="2">The sequence shown here is derived from an EMBL/GenBank/DDBJ whole genome shotgun (WGS) entry which is preliminary data.</text>
</comment>
<dbReference type="PANTHER" id="PTHR34512:SF30">
    <property type="entry name" value="OUTER MEMBRANE PROTEIN ASSEMBLY FACTOR BAMB"/>
    <property type="match status" value="1"/>
</dbReference>
<feature type="domain" description="Pyrrolo-quinoline quinone repeat" evidence="1">
    <location>
        <begin position="290"/>
        <end position="426"/>
    </location>
</feature>
<dbReference type="EMBL" id="SUMF01000017">
    <property type="protein sequence ID" value="TJZ71054.1"/>
    <property type="molecule type" value="Genomic_DNA"/>
</dbReference>
<evidence type="ECO:0000313" key="2">
    <source>
        <dbReference type="EMBL" id="TJZ71054.1"/>
    </source>
</evidence>
<dbReference type="InterPro" id="IPR002372">
    <property type="entry name" value="PQQ_rpt_dom"/>
</dbReference>
<proteinExistence type="predicted"/>
<dbReference type="InterPro" id="IPR011047">
    <property type="entry name" value="Quinoprotein_ADH-like_sf"/>
</dbReference>
<dbReference type="SMART" id="SM00564">
    <property type="entry name" value="PQQ"/>
    <property type="match status" value="7"/>
</dbReference>
<dbReference type="AlphaFoldDB" id="A0A4U0Q5V0"/>
<protein>
    <recommendedName>
        <fullName evidence="1">Pyrrolo-quinoline quinone repeat domain-containing protein</fullName>
    </recommendedName>
</protein>
<dbReference type="PANTHER" id="PTHR34512">
    <property type="entry name" value="CELL SURFACE PROTEIN"/>
    <property type="match status" value="1"/>
</dbReference>
<reference evidence="2 3" key="1">
    <citation type="submission" date="2019-04" db="EMBL/GenBank/DDBJ databases">
        <title>Chitiniphilus eburnea sp. nov., a novel chitinolytic bacterium isolated from aquaculture sludge.</title>
        <authorList>
            <person name="Sheng M."/>
        </authorList>
    </citation>
    <scope>NUCLEOTIDE SEQUENCE [LARGE SCALE GENOMIC DNA]</scope>
    <source>
        <strain evidence="2 3">HX-2-15</strain>
    </source>
</reference>
<dbReference type="Proteomes" id="UP000310016">
    <property type="component" value="Unassembled WGS sequence"/>
</dbReference>
<dbReference type="SUPFAM" id="SSF50998">
    <property type="entry name" value="Quinoprotein alcohol dehydrogenase-like"/>
    <property type="match status" value="1"/>
</dbReference>
<gene>
    <name evidence="2" type="ORF">FAZ21_13905</name>
</gene>
<name>A0A4U0Q5V0_9NEIS</name>
<accession>A0A4U0Q5V0</accession>